<dbReference type="PANTHER" id="PTHR35526">
    <property type="entry name" value="ANTI-SIGMA-F FACTOR RSBW-RELATED"/>
    <property type="match status" value="1"/>
</dbReference>
<keyword evidence="1" id="KW-0418">Kinase</keyword>
<keyword evidence="4" id="KW-1185">Reference proteome</keyword>
<dbReference type="OrthoDB" id="3364147at2"/>
<accession>A0A4V2G6V0</accession>
<organism evidence="3 4">
    <name type="scientific">Krasilnikovia cinnamomea</name>
    <dbReference type="NCBI Taxonomy" id="349313"/>
    <lineage>
        <taxon>Bacteria</taxon>
        <taxon>Bacillati</taxon>
        <taxon>Actinomycetota</taxon>
        <taxon>Actinomycetes</taxon>
        <taxon>Micromonosporales</taxon>
        <taxon>Micromonosporaceae</taxon>
        <taxon>Krasilnikovia</taxon>
    </lineage>
</organism>
<evidence type="ECO:0000313" key="4">
    <source>
        <dbReference type="Proteomes" id="UP000292564"/>
    </source>
</evidence>
<dbReference type="InterPro" id="IPR036890">
    <property type="entry name" value="HATPase_C_sf"/>
</dbReference>
<evidence type="ECO:0000256" key="1">
    <source>
        <dbReference type="ARBA" id="ARBA00022527"/>
    </source>
</evidence>
<dbReference type="AlphaFoldDB" id="A0A4V2G6V0"/>
<dbReference type="Pfam" id="PF13581">
    <property type="entry name" value="HATPase_c_2"/>
    <property type="match status" value="1"/>
</dbReference>
<feature type="domain" description="STAS" evidence="2">
    <location>
        <begin position="17"/>
        <end position="87"/>
    </location>
</feature>
<name>A0A4V2G6V0_9ACTN</name>
<dbReference type="EMBL" id="SHKY01000001">
    <property type="protein sequence ID" value="RZU50066.1"/>
    <property type="molecule type" value="Genomic_DNA"/>
</dbReference>
<keyword evidence="1" id="KW-0808">Transferase</keyword>
<dbReference type="PANTHER" id="PTHR35526:SF3">
    <property type="entry name" value="ANTI-SIGMA-F FACTOR RSBW"/>
    <property type="match status" value="1"/>
</dbReference>
<reference evidence="3 4" key="1">
    <citation type="submission" date="2019-02" db="EMBL/GenBank/DDBJ databases">
        <title>Sequencing the genomes of 1000 actinobacteria strains.</title>
        <authorList>
            <person name="Klenk H.-P."/>
        </authorList>
    </citation>
    <scope>NUCLEOTIDE SEQUENCE [LARGE SCALE GENOMIC DNA]</scope>
    <source>
        <strain evidence="3 4">DSM 45162</strain>
    </source>
</reference>
<evidence type="ECO:0000313" key="3">
    <source>
        <dbReference type="EMBL" id="RZU50066.1"/>
    </source>
</evidence>
<comment type="caution">
    <text evidence="3">The sequence shown here is derived from an EMBL/GenBank/DDBJ whole genome shotgun (WGS) entry which is preliminary data.</text>
</comment>
<gene>
    <name evidence="3" type="ORF">EV385_1828</name>
</gene>
<dbReference type="InterPro" id="IPR050267">
    <property type="entry name" value="Anti-sigma-factor_SerPK"/>
</dbReference>
<dbReference type="GO" id="GO:0004674">
    <property type="term" value="F:protein serine/threonine kinase activity"/>
    <property type="evidence" value="ECO:0007669"/>
    <property type="project" value="UniProtKB-KW"/>
</dbReference>
<dbReference type="CDD" id="cd16936">
    <property type="entry name" value="HATPase_RsbW-like"/>
    <property type="match status" value="1"/>
</dbReference>
<evidence type="ECO:0000259" key="2">
    <source>
        <dbReference type="PROSITE" id="PS50801"/>
    </source>
</evidence>
<dbReference type="InterPro" id="IPR002645">
    <property type="entry name" value="STAS_dom"/>
</dbReference>
<sequence length="257" mass="26274">MASEVGHVVDRAQVHPVVRFTGVLAGSEAAAVRAALLDVLAEAPEAVLVDVAGLTVTDPDAPGVLRRVVRETTVWPAAQLVLAAPDPHPWQNTGLTVCPSVATATASLGPPTPGRRLSLDLEPVVGAARRARELVTEACARWELPQLAGAGSIVVTELANNVVAHAGTPLTVVLTRYADTMAVAVRDHSAGQPRFAGPVAPTAYGGRGLLLIDAVTRGWGTLPLSDGKVVWAILAAEESSGPSRSGLAAGMADPAQG</sequence>
<dbReference type="InterPro" id="IPR003594">
    <property type="entry name" value="HATPase_dom"/>
</dbReference>
<protein>
    <recommendedName>
        <fullName evidence="2">STAS domain-containing protein</fullName>
    </recommendedName>
</protein>
<dbReference type="PROSITE" id="PS50801">
    <property type="entry name" value="STAS"/>
    <property type="match status" value="1"/>
</dbReference>
<dbReference type="Gene3D" id="3.30.565.10">
    <property type="entry name" value="Histidine kinase-like ATPase, C-terminal domain"/>
    <property type="match status" value="1"/>
</dbReference>
<keyword evidence="1" id="KW-0723">Serine/threonine-protein kinase</keyword>
<proteinExistence type="predicted"/>
<dbReference type="Proteomes" id="UP000292564">
    <property type="component" value="Unassembled WGS sequence"/>
</dbReference>
<dbReference type="Gene3D" id="3.30.750.24">
    <property type="entry name" value="STAS domain"/>
    <property type="match status" value="1"/>
</dbReference>
<dbReference type="InterPro" id="IPR036513">
    <property type="entry name" value="STAS_dom_sf"/>
</dbReference>
<dbReference type="RefSeq" id="WP_130509056.1">
    <property type="nucleotide sequence ID" value="NZ_SHKY01000001.1"/>
</dbReference>